<dbReference type="InterPro" id="IPR052027">
    <property type="entry name" value="PspC"/>
</dbReference>
<dbReference type="PANTHER" id="PTHR33885:SF3">
    <property type="entry name" value="PHAGE SHOCK PROTEIN C"/>
    <property type="match status" value="1"/>
</dbReference>
<keyword evidence="2" id="KW-1003">Cell membrane</keyword>
<evidence type="ECO:0000313" key="9">
    <source>
        <dbReference type="EMBL" id="GAA0546762.1"/>
    </source>
</evidence>
<evidence type="ECO:0000256" key="4">
    <source>
        <dbReference type="ARBA" id="ARBA00022989"/>
    </source>
</evidence>
<reference evidence="10 11" key="2">
    <citation type="submission" date="2020-08" db="EMBL/GenBank/DDBJ databases">
        <title>Sequencing the genomes of 1000 actinobacteria strains.</title>
        <authorList>
            <person name="Klenk H.-P."/>
        </authorList>
    </citation>
    <scope>NUCLEOTIDE SEQUENCE [LARGE SCALE GENOMIC DNA]</scope>
    <source>
        <strain evidence="10 11">DSM 44772</strain>
    </source>
</reference>
<dbReference type="AlphaFoldDB" id="A0A7W7MVA9"/>
<keyword evidence="5 7" id="KW-0472">Membrane</keyword>
<evidence type="ECO:0000259" key="8">
    <source>
        <dbReference type="Pfam" id="PF04024"/>
    </source>
</evidence>
<dbReference type="EMBL" id="JACHMV010000001">
    <property type="protein sequence ID" value="MBB4772446.1"/>
    <property type="molecule type" value="Genomic_DNA"/>
</dbReference>
<comment type="subcellular location">
    <subcellularLocation>
        <location evidence="1">Cell membrane</location>
        <topology evidence="1">Single-pass membrane protein</topology>
    </subcellularLocation>
</comment>
<gene>
    <name evidence="10" type="ORF">F4557_000864</name>
    <name evidence="9" type="ORF">GCM10009546_06040</name>
</gene>
<accession>A0A7W7MVA9</accession>
<sequence>MDMEKNTTGTPQKQLRRTHDGRMLAGVCSGAAQYLGVDANVIRLGLAVFTLFGGAGLALYVIAWVLIPEEGAAKSIAEDLFKKASDSPTVQDAVQKSKDALNKNRTNA</sequence>
<evidence type="ECO:0000313" key="10">
    <source>
        <dbReference type="EMBL" id="MBB4772446.1"/>
    </source>
</evidence>
<dbReference type="GO" id="GO:0005886">
    <property type="term" value="C:plasma membrane"/>
    <property type="evidence" value="ECO:0007669"/>
    <property type="project" value="UniProtKB-SubCell"/>
</dbReference>
<evidence type="ECO:0000256" key="1">
    <source>
        <dbReference type="ARBA" id="ARBA00004162"/>
    </source>
</evidence>
<evidence type="ECO:0000313" key="11">
    <source>
        <dbReference type="Proteomes" id="UP000549343"/>
    </source>
</evidence>
<comment type="caution">
    <text evidence="10">The sequence shown here is derived from an EMBL/GenBank/DDBJ whole genome shotgun (WGS) entry which is preliminary data.</text>
</comment>
<organism evidence="10 11">
    <name type="scientific">Actinomadura livida</name>
    <dbReference type="NCBI Taxonomy" id="79909"/>
    <lineage>
        <taxon>Bacteria</taxon>
        <taxon>Bacillati</taxon>
        <taxon>Actinomycetota</taxon>
        <taxon>Actinomycetes</taxon>
        <taxon>Streptosporangiales</taxon>
        <taxon>Thermomonosporaceae</taxon>
        <taxon>Actinomadura</taxon>
    </lineage>
</organism>
<dbReference type="Proteomes" id="UP001501427">
    <property type="component" value="Unassembled WGS sequence"/>
</dbReference>
<dbReference type="InterPro" id="IPR007168">
    <property type="entry name" value="Phageshock_PspC_N"/>
</dbReference>
<feature type="transmembrane region" description="Helical" evidence="7">
    <location>
        <begin position="44"/>
        <end position="67"/>
    </location>
</feature>
<dbReference type="EMBL" id="BAAAHD010000002">
    <property type="protein sequence ID" value="GAA0546762.1"/>
    <property type="molecule type" value="Genomic_DNA"/>
</dbReference>
<keyword evidence="4 7" id="KW-1133">Transmembrane helix</keyword>
<dbReference type="PANTHER" id="PTHR33885">
    <property type="entry name" value="PHAGE SHOCK PROTEIN C"/>
    <property type="match status" value="1"/>
</dbReference>
<protein>
    <submittedName>
        <fullName evidence="10">Phage shock protein PspC (Stress-responsive transcriptional regulator)</fullName>
    </submittedName>
</protein>
<keyword evidence="3 7" id="KW-0812">Transmembrane</keyword>
<evidence type="ECO:0000256" key="5">
    <source>
        <dbReference type="ARBA" id="ARBA00023136"/>
    </source>
</evidence>
<proteinExistence type="predicted"/>
<reference evidence="9" key="3">
    <citation type="submission" date="2023-12" db="EMBL/GenBank/DDBJ databases">
        <authorList>
            <person name="Sun Q."/>
            <person name="Inoue M."/>
        </authorList>
    </citation>
    <scope>NUCLEOTIDE SEQUENCE</scope>
    <source>
        <strain evidence="9">JCM 10667</strain>
    </source>
</reference>
<dbReference type="Pfam" id="PF04024">
    <property type="entry name" value="PspC"/>
    <property type="match status" value="1"/>
</dbReference>
<feature type="domain" description="Phage shock protein PspC N-terminal" evidence="8">
    <location>
        <begin position="13"/>
        <end position="70"/>
    </location>
</feature>
<keyword evidence="12" id="KW-1185">Reference proteome</keyword>
<evidence type="ECO:0000256" key="7">
    <source>
        <dbReference type="SAM" id="Phobius"/>
    </source>
</evidence>
<evidence type="ECO:0000256" key="3">
    <source>
        <dbReference type="ARBA" id="ARBA00022692"/>
    </source>
</evidence>
<evidence type="ECO:0000313" key="12">
    <source>
        <dbReference type="Proteomes" id="UP001501427"/>
    </source>
</evidence>
<feature type="region of interest" description="Disordered" evidence="6">
    <location>
        <begin position="86"/>
        <end position="108"/>
    </location>
</feature>
<evidence type="ECO:0000256" key="2">
    <source>
        <dbReference type="ARBA" id="ARBA00022475"/>
    </source>
</evidence>
<reference evidence="9 12" key="1">
    <citation type="journal article" date="2019" name="Int. J. Syst. Evol. Microbiol.">
        <title>The Global Catalogue of Microorganisms (GCM) 10K type strain sequencing project: providing services to taxonomists for standard genome sequencing and annotation.</title>
        <authorList>
            <consortium name="The Broad Institute Genomics Platform"/>
            <consortium name="The Broad Institute Genome Sequencing Center for Infectious Disease"/>
            <person name="Wu L."/>
            <person name="Ma J."/>
        </authorList>
    </citation>
    <scope>NUCLEOTIDE SEQUENCE [LARGE SCALE GENOMIC DNA]</scope>
    <source>
        <strain evidence="9 12">JCM 10667</strain>
    </source>
</reference>
<dbReference type="RefSeq" id="WP_184879883.1">
    <property type="nucleotide sequence ID" value="NZ_BAAAHD010000002.1"/>
</dbReference>
<name>A0A7W7MVA9_9ACTN</name>
<evidence type="ECO:0000256" key="6">
    <source>
        <dbReference type="SAM" id="MobiDB-lite"/>
    </source>
</evidence>
<dbReference type="Proteomes" id="UP000549343">
    <property type="component" value="Unassembled WGS sequence"/>
</dbReference>